<dbReference type="EMBL" id="MPDP01000275">
    <property type="protein sequence ID" value="KAK1458742.1"/>
    <property type="molecule type" value="Genomic_DNA"/>
</dbReference>
<comment type="caution">
    <text evidence="1">The sequence shown here is derived from an EMBL/GenBank/DDBJ whole genome shotgun (WGS) entry which is preliminary data.</text>
</comment>
<evidence type="ECO:0000313" key="1">
    <source>
        <dbReference type="EMBL" id="KAK1458742.1"/>
    </source>
</evidence>
<dbReference type="Proteomes" id="UP001239213">
    <property type="component" value="Unassembled WGS sequence"/>
</dbReference>
<evidence type="ECO:0000313" key="2">
    <source>
        <dbReference type="Proteomes" id="UP001239213"/>
    </source>
</evidence>
<name>A0AAI9UHU3_9PEZI</name>
<dbReference type="AlphaFoldDB" id="A0AAI9UHU3"/>
<keyword evidence="2" id="KW-1185">Reference proteome</keyword>
<reference evidence="1" key="1">
    <citation type="submission" date="2016-11" db="EMBL/GenBank/DDBJ databases">
        <title>The genome sequence of Colletotrichum cuscutae.</title>
        <authorList>
            <person name="Baroncelli R."/>
        </authorList>
    </citation>
    <scope>NUCLEOTIDE SEQUENCE</scope>
    <source>
        <strain evidence="1">IMI 304802</strain>
    </source>
</reference>
<organism evidence="1 2">
    <name type="scientific">Colletotrichum cuscutae</name>
    <dbReference type="NCBI Taxonomy" id="1209917"/>
    <lineage>
        <taxon>Eukaryota</taxon>
        <taxon>Fungi</taxon>
        <taxon>Dikarya</taxon>
        <taxon>Ascomycota</taxon>
        <taxon>Pezizomycotina</taxon>
        <taxon>Sordariomycetes</taxon>
        <taxon>Hypocreomycetidae</taxon>
        <taxon>Glomerellales</taxon>
        <taxon>Glomerellaceae</taxon>
        <taxon>Colletotrichum</taxon>
        <taxon>Colletotrichum acutatum species complex</taxon>
    </lineage>
</organism>
<protein>
    <submittedName>
        <fullName evidence="1">Uncharacterized protein</fullName>
    </submittedName>
</protein>
<proteinExistence type="predicted"/>
<gene>
    <name evidence="1" type="ORF">CCUS01_08996</name>
</gene>
<accession>A0AAI9UHU3</accession>
<sequence>MRVTELDIQHSDWIPIRTAIPSRTWLSPLSIQPRSTAQEPPLNERFQEPVARKGTTELRIRGTMRPETTSAPVVRINAPLRYSKKMKLLASNSPFHVKLEILVWVDRLYSFEGLTGSNRVRQNLAWHVNDDTTGLLTPFYDQLPCSPWTYDTAHFGWLVKDCRCQHLQDESGGWHALIPTNGLKMGGSWTTNPCPQSYTAVVGESFEMDFANRSTIWVNYPEPRDLHKAIESYEDIGSSSSHLFSPTSTGCRPFGVCQTTPNEDVSPQFRPRITPKSKACSNRSTAIPVQELEIPREKCGIAYLASACAAILLDVYSSIMLDNETDFLVRGLVLVLVAYKLDGHLTSEIRSATNAILALEQQRDGCIRQTLRHDDEAPGAAWPSQNLCRRPEEGFDWVAWRDGWIILDQERRNYIKARGSSTAVSIVRRLSWSVLFSVGDTVTMVNAATSLLFVGDTGVFASCKLGEAGANRYPYLMPVEYSLVRGVEVVRTLLYGSLQAQAASTFEYLAKMSEHCLSLLDSITLYVSVTKWRREMNNGDGKTQAGQKKASKISWLCNRQKGRYGVRNLTYDQIKCLHSREAPSHTFPNEGNAAHMARILVQGTKHQDHLEGPKIHSGGLRWRHNDKGSHLAVTHNQNFLSRLQLRYLTAVRSGRYRVSLPFRPLPMHLSLALALLCIPRPLQIRRSFQDTHPWAIHGPRLALCTFLGLSRPTTFRRRSTSALWFGPLLGLLDTIRIGLTLQPGVRHGLLFEPLNKTALGSAQVFRLEASRESSAIPPATCHCHFGKGATTVFCFASAGFRRTTADGTTSAEKIALNAWSSVCQPTTLRHPASLTTIQYLINPSQERRRAENRVHGVPRLANSTNTVDDYISNTLPGRRASALRPSQPSTFHVPLEVDSFENKTG</sequence>